<dbReference type="InterPro" id="IPR036116">
    <property type="entry name" value="FN3_sf"/>
</dbReference>
<keyword evidence="1 4" id="KW-0732">Signal</keyword>
<feature type="compositionally biased region" description="Basic and acidic residues" evidence="2">
    <location>
        <begin position="81"/>
        <end position="91"/>
    </location>
</feature>
<accession>A0ABD0SJ10</accession>
<dbReference type="AlphaFoldDB" id="A0ABD0SJ10"/>
<dbReference type="SMART" id="SM00214">
    <property type="entry name" value="VWC"/>
    <property type="match status" value="2"/>
</dbReference>
<feature type="domain" description="Fibronectin type-III" evidence="6">
    <location>
        <begin position="812"/>
        <end position="909"/>
    </location>
</feature>
<evidence type="ECO:0000256" key="1">
    <source>
        <dbReference type="ARBA" id="ARBA00022729"/>
    </source>
</evidence>
<protein>
    <recommendedName>
        <fullName evidence="9">Epidermal cell surface receptor</fullName>
    </recommendedName>
</protein>
<feature type="region of interest" description="Disordered" evidence="2">
    <location>
        <begin position="127"/>
        <end position="161"/>
    </location>
</feature>
<feature type="signal peptide" evidence="4">
    <location>
        <begin position="1"/>
        <end position="20"/>
    </location>
</feature>
<dbReference type="PANTHER" id="PTHR11348:SF34">
    <property type="entry name" value="EPIDERMAL CELL SURFACE RECEPTOR-RELATED"/>
    <property type="match status" value="1"/>
</dbReference>
<name>A0ABD0SJ10_LOXSC</name>
<feature type="region of interest" description="Disordered" evidence="2">
    <location>
        <begin position="1074"/>
        <end position="1093"/>
    </location>
</feature>
<dbReference type="InterPro" id="IPR001007">
    <property type="entry name" value="VWF_dom"/>
</dbReference>
<feature type="chain" id="PRO_5044874784" description="Epidermal cell surface receptor" evidence="4">
    <location>
        <begin position="21"/>
        <end position="1107"/>
    </location>
</feature>
<sequence>MRVCAVALWCAAVLAARAAAYTVDCNHEYTDCDGELSKFTGEEEDLLSSKASASKPIEKSTQATTTSTTTSPTRSTASSTAEEKMNNKTEETTTTEATDVDTASKPKPRLLNLNVDDLQTFANALHNQSHRHDIKKPLPDLSDVTLDGDDDDDKTEPKHRQISDKFYSNLQAPFHPLLGVDRGSSEVEMEVCKENEVTYKIGERIDRGCEETCECSPGGIFECSPRCKHPYIRRGRRLNDPLCFESPVDECCSIIACATGNGDAKPTKLEVCRYGNDTYPVGTQWHIGCEQTCTCEKNSIVTCKPRCERHPPSEKCINVQDPNDACCEVQVCDVSQDVHEEPENNTSSTTSTTEATRSYEDYQEEPVKTTMRPLVLPEPIGSVKVLQNNTVQVNLIHMNNTEDPIHLMLSNDNGKTFKDVELNYSNLILNLEGGKDYILKTKETGTKFNFTITASDAGANEVPHEDLDNATKVGCYQDGVFYAVGEEFHIGCTELCECTGLDTHECAALVCPSHVGLELVSKGCVRWAPNPPAQPPNCCPRSARCLSDGTCHYNGVPIPNWSEVPISLTGCEQRCFCENGDLECQETCSPLPPVPPQTLRCPPLHKPAPVNISDDDCCKEWGCLPIGHQTPAPDTPTHSPNPQQPSFLPTIPPEIHFPQEDIPDYDQNNIHRPVNSLPGLPPGLHIPSSYGDDNKKLSVISLQADSPTSVMMLFGLPPVLVGLRGSVDLRYTDKADEDITNWFSQVFAPADEVLTTPRLEFRLTGLKPSTTYKVRGKLYLHNLPVEPESEIYTVRTLDLPTVAPAEEKRKEIDSRLTVVDVNDTVAHVSWRHFTEQELQFIDGIQVRYRPVGTPIYSMTELLHHSRSAAELHDLRPGSRYEASLVLVPPPKASTELHDPGVIEFTTSPYVDPYNWTVTVEARAVGSEAAELTWRGVPSPAERWVRVYRAAHACGQPATRREHDAFRLAARDLPPAVTLTGLKPDTRCRVWLELFLTNGKVKTSNVLEITTKSLDSPEPIDNEIEAASSSIASRGSPRGDYYGALVVVGVIAALGALTSLLLLLVVVRRHRPRSVPITPVPSAPRESSLPPYDNPAYKLELQQETMDL</sequence>
<dbReference type="InterPro" id="IPR013783">
    <property type="entry name" value="Ig-like_fold"/>
</dbReference>
<keyword evidence="3" id="KW-0472">Membrane</keyword>
<dbReference type="Gene3D" id="2.60.40.10">
    <property type="entry name" value="Immunoglobulins"/>
    <property type="match status" value="1"/>
</dbReference>
<dbReference type="CDD" id="cd00063">
    <property type="entry name" value="FN3"/>
    <property type="match status" value="1"/>
</dbReference>
<dbReference type="InterPro" id="IPR050941">
    <property type="entry name" value="CCN"/>
</dbReference>
<evidence type="ECO:0008006" key="9">
    <source>
        <dbReference type="Google" id="ProtNLM"/>
    </source>
</evidence>
<proteinExistence type="predicted"/>
<dbReference type="PROSITE" id="PS50184">
    <property type="entry name" value="VWFC_2"/>
    <property type="match status" value="1"/>
</dbReference>
<dbReference type="PROSITE" id="PS50853">
    <property type="entry name" value="FN3"/>
    <property type="match status" value="1"/>
</dbReference>
<feature type="domain" description="VWFC" evidence="5">
    <location>
        <begin position="270"/>
        <end position="333"/>
    </location>
</feature>
<gene>
    <name evidence="7" type="ORF">ABMA28_007854</name>
</gene>
<evidence type="ECO:0000256" key="3">
    <source>
        <dbReference type="SAM" id="Phobius"/>
    </source>
</evidence>
<organism evidence="7 8">
    <name type="scientific">Loxostege sticticalis</name>
    <name type="common">Beet webworm moth</name>
    <dbReference type="NCBI Taxonomy" id="481309"/>
    <lineage>
        <taxon>Eukaryota</taxon>
        <taxon>Metazoa</taxon>
        <taxon>Ecdysozoa</taxon>
        <taxon>Arthropoda</taxon>
        <taxon>Hexapoda</taxon>
        <taxon>Insecta</taxon>
        <taxon>Pterygota</taxon>
        <taxon>Neoptera</taxon>
        <taxon>Endopterygota</taxon>
        <taxon>Lepidoptera</taxon>
        <taxon>Glossata</taxon>
        <taxon>Ditrysia</taxon>
        <taxon>Pyraloidea</taxon>
        <taxon>Crambidae</taxon>
        <taxon>Pyraustinae</taxon>
        <taxon>Loxostege</taxon>
    </lineage>
</organism>
<comment type="caution">
    <text evidence="7">The sequence shown here is derived from an EMBL/GenBank/DDBJ whole genome shotgun (WGS) entry which is preliminary data.</text>
</comment>
<keyword evidence="3" id="KW-1133">Transmembrane helix</keyword>
<dbReference type="InterPro" id="IPR003961">
    <property type="entry name" value="FN3_dom"/>
</dbReference>
<keyword evidence="3" id="KW-0812">Transmembrane</keyword>
<evidence type="ECO:0000313" key="7">
    <source>
        <dbReference type="EMBL" id="KAL0819828.1"/>
    </source>
</evidence>
<feature type="compositionally biased region" description="Low complexity" evidence="2">
    <location>
        <begin position="60"/>
        <end position="80"/>
    </location>
</feature>
<evidence type="ECO:0000259" key="5">
    <source>
        <dbReference type="PROSITE" id="PS50184"/>
    </source>
</evidence>
<evidence type="ECO:0000313" key="8">
    <source>
        <dbReference type="Proteomes" id="UP001549921"/>
    </source>
</evidence>
<dbReference type="PANTHER" id="PTHR11348">
    <property type="entry name" value="CONNECTIVE TISSUE GROWTH FACTOR-RELATED"/>
    <property type="match status" value="1"/>
</dbReference>
<feature type="region of interest" description="Disordered" evidence="2">
    <location>
        <begin position="47"/>
        <end position="108"/>
    </location>
</feature>
<dbReference type="EMBL" id="JBEDNZ010000020">
    <property type="protein sequence ID" value="KAL0819828.1"/>
    <property type="molecule type" value="Genomic_DNA"/>
</dbReference>
<evidence type="ECO:0000259" key="6">
    <source>
        <dbReference type="PROSITE" id="PS50853"/>
    </source>
</evidence>
<dbReference type="SUPFAM" id="SSF49265">
    <property type="entry name" value="Fibronectin type III"/>
    <property type="match status" value="1"/>
</dbReference>
<evidence type="ECO:0000256" key="2">
    <source>
        <dbReference type="SAM" id="MobiDB-lite"/>
    </source>
</evidence>
<feature type="transmembrane region" description="Helical" evidence="3">
    <location>
        <begin position="1040"/>
        <end position="1066"/>
    </location>
</feature>
<dbReference type="Proteomes" id="UP001549921">
    <property type="component" value="Unassembled WGS sequence"/>
</dbReference>
<evidence type="ECO:0000256" key="4">
    <source>
        <dbReference type="SAM" id="SignalP"/>
    </source>
</evidence>
<dbReference type="PROSITE" id="PS01208">
    <property type="entry name" value="VWFC_1"/>
    <property type="match status" value="1"/>
</dbReference>
<reference evidence="7 8" key="1">
    <citation type="submission" date="2024-06" db="EMBL/GenBank/DDBJ databases">
        <title>A chromosome-level genome assembly of beet webworm, Loxostege sticticalis.</title>
        <authorList>
            <person name="Zhang Y."/>
        </authorList>
    </citation>
    <scope>NUCLEOTIDE SEQUENCE [LARGE SCALE GENOMIC DNA]</scope>
    <source>
        <strain evidence="7">AQ028</strain>
        <tissue evidence="7">Male pupae</tissue>
    </source>
</reference>
<feature type="region of interest" description="Disordered" evidence="2">
    <location>
        <begin position="338"/>
        <end position="368"/>
    </location>
</feature>